<dbReference type="SMART" id="SM00490">
    <property type="entry name" value="HELICc"/>
    <property type="match status" value="1"/>
</dbReference>
<dbReference type="GO" id="GO:0006289">
    <property type="term" value="P:nucleotide-excision repair"/>
    <property type="evidence" value="ECO:0007669"/>
    <property type="project" value="UniProtKB-UniRule"/>
</dbReference>
<evidence type="ECO:0000256" key="13">
    <source>
        <dbReference type="RuleBase" id="RU003587"/>
    </source>
</evidence>
<evidence type="ECO:0000256" key="10">
    <source>
        <dbReference type="ARBA" id="ARBA00026033"/>
    </source>
</evidence>
<keyword evidence="5 12" id="KW-0227">DNA damage</keyword>
<dbReference type="InterPro" id="IPR014001">
    <property type="entry name" value="Helicase_ATP-bd"/>
</dbReference>
<proteinExistence type="inferred from homology"/>
<comment type="domain">
    <text evidence="12">The beta-hairpin motif is involved in DNA binding.</text>
</comment>
<evidence type="ECO:0000313" key="18">
    <source>
        <dbReference type="Proteomes" id="UP000003940"/>
    </source>
</evidence>
<protein>
    <recommendedName>
        <fullName evidence="11 12">UvrABC system protein B</fullName>
        <shortName evidence="12">Protein UvrB</shortName>
    </recommendedName>
    <alternativeName>
        <fullName evidence="12">Excinuclease ABC subunit B</fullName>
    </alternativeName>
</protein>
<evidence type="ECO:0000259" key="16">
    <source>
        <dbReference type="PROSITE" id="PS51194"/>
    </source>
</evidence>
<organism evidence="17 18">
    <name type="scientific">Mycoplasmoides gallisepticum WI01_2001.043-13-2P</name>
    <dbReference type="NCBI Taxonomy" id="1159201"/>
    <lineage>
        <taxon>Bacteria</taxon>
        <taxon>Bacillati</taxon>
        <taxon>Mycoplasmatota</taxon>
        <taxon>Mycoplasmoidales</taxon>
        <taxon>Mycoplasmoidaceae</taxon>
        <taxon>Mycoplasmoides</taxon>
    </lineage>
</organism>
<dbReference type="AlphaFoldDB" id="J3VGL3"/>
<accession>J3VGL3</accession>
<dbReference type="HOGENOM" id="CLU_009621_2_1_14"/>
<feature type="binding site" evidence="12">
    <location>
        <begin position="77"/>
        <end position="84"/>
    </location>
    <ligand>
        <name>ATP</name>
        <dbReference type="ChEBI" id="CHEBI:30616"/>
    </ligand>
</feature>
<dbReference type="GO" id="GO:0009380">
    <property type="term" value="C:excinuclease repair complex"/>
    <property type="evidence" value="ECO:0007669"/>
    <property type="project" value="InterPro"/>
</dbReference>
<dbReference type="Pfam" id="PF00271">
    <property type="entry name" value="Helicase_C"/>
    <property type="match status" value="1"/>
</dbReference>
<dbReference type="GO" id="GO:0009381">
    <property type="term" value="F:excinuclease ABC activity"/>
    <property type="evidence" value="ECO:0007669"/>
    <property type="project" value="UniProtKB-UniRule"/>
</dbReference>
<dbReference type="InterPro" id="IPR041471">
    <property type="entry name" value="UvrB_inter"/>
</dbReference>
<dbReference type="InterPro" id="IPR027417">
    <property type="entry name" value="P-loop_NTPase"/>
</dbReference>
<feature type="short sequence motif" description="Beta-hairpin" evidence="12">
    <location>
        <begin position="130"/>
        <end position="153"/>
    </location>
</feature>
<dbReference type="PANTHER" id="PTHR24029:SF0">
    <property type="entry name" value="UVRABC SYSTEM PROTEIN B"/>
    <property type="match status" value="1"/>
</dbReference>
<keyword evidence="6 12" id="KW-0228">DNA excision</keyword>
<evidence type="ECO:0000256" key="4">
    <source>
        <dbReference type="ARBA" id="ARBA00022741"/>
    </source>
</evidence>
<keyword evidence="12 13" id="KW-0742">SOS response</keyword>
<dbReference type="CDD" id="cd18790">
    <property type="entry name" value="SF2_C_UvrB"/>
    <property type="match status" value="1"/>
</dbReference>
<evidence type="ECO:0000259" key="15">
    <source>
        <dbReference type="PROSITE" id="PS51192"/>
    </source>
</evidence>
<keyword evidence="9 12" id="KW-0234">DNA repair</keyword>
<dbReference type="EMBL" id="CP003510">
    <property type="protein sequence ID" value="AFP78728.1"/>
    <property type="molecule type" value="Genomic_DNA"/>
</dbReference>
<dbReference type="Pfam" id="PF04851">
    <property type="entry name" value="ResIII"/>
    <property type="match status" value="1"/>
</dbReference>
<dbReference type="NCBIfam" id="NF003673">
    <property type="entry name" value="PRK05298.1"/>
    <property type="match status" value="1"/>
</dbReference>
<dbReference type="Proteomes" id="UP000003940">
    <property type="component" value="Chromosome"/>
</dbReference>
<dbReference type="SUPFAM" id="SSF46600">
    <property type="entry name" value="C-terminal UvrC-binding domain of UvrB"/>
    <property type="match status" value="1"/>
</dbReference>
<keyword evidence="8 12" id="KW-0267">Excision nuclease</keyword>
<dbReference type="PROSITE" id="PS50151">
    <property type="entry name" value="UVR"/>
    <property type="match status" value="1"/>
</dbReference>
<dbReference type="PROSITE" id="PS51192">
    <property type="entry name" value="HELICASE_ATP_BIND_1"/>
    <property type="match status" value="1"/>
</dbReference>
<dbReference type="InterPro" id="IPR004807">
    <property type="entry name" value="UvrB"/>
</dbReference>
<evidence type="ECO:0000259" key="14">
    <source>
        <dbReference type="PROSITE" id="PS50151"/>
    </source>
</evidence>
<evidence type="ECO:0000256" key="9">
    <source>
        <dbReference type="ARBA" id="ARBA00023204"/>
    </source>
</evidence>
<reference evidence="17 18" key="1">
    <citation type="journal article" date="2012" name="Microbiology">
        <title>Extensive variation in surface lipoprotein gene content and genomic changes associated with virulence during evolution of a novel North American house finch epizootic strain of Mycoplasma gallisepticum.</title>
        <authorList>
            <person name="Tulman E.R."/>
            <person name="Liao X."/>
            <person name="Szczepanek S.M."/>
            <person name="Ley D.H."/>
            <person name="Kutish G.F."/>
            <person name="Geary S.J."/>
        </authorList>
    </citation>
    <scope>NUCLEOTIDE SEQUENCE [LARGE SCALE GENOMIC DNA]</scope>
    <source>
        <strain evidence="18">House finch-associated</strain>
    </source>
</reference>
<dbReference type="HAMAP" id="MF_00204">
    <property type="entry name" value="UvrB"/>
    <property type="match status" value="1"/>
</dbReference>
<dbReference type="GO" id="GO:0005737">
    <property type="term" value="C:cytoplasm"/>
    <property type="evidence" value="ECO:0007669"/>
    <property type="project" value="UniProtKB-SubCell"/>
</dbReference>
<dbReference type="CDD" id="cd17916">
    <property type="entry name" value="DEXHc_UvrB"/>
    <property type="match status" value="1"/>
</dbReference>
<dbReference type="InterPro" id="IPR001943">
    <property type="entry name" value="UVR_dom"/>
</dbReference>
<dbReference type="PANTHER" id="PTHR24029">
    <property type="entry name" value="UVRABC SYSTEM PROTEIN B"/>
    <property type="match status" value="1"/>
</dbReference>
<keyword evidence="4 12" id="KW-0547">Nucleotide-binding</keyword>
<dbReference type="GO" id="GO:0003677">
    <property type="term" value="F:DNA binding"/>
    <property type="evidence" value="ECO:0007669"/>
    <property type="project" value="UniProtKB-UniRule"/>
</dbReference>
<dbReference type="Gene3D" id="3.40.50.300">
    <property type="entry name" value="P-loop containing nucleotide triphosphate hydrolases"/>
    <property type="match status" value="3"/>
</dbReference>
<dbReference type="Pfam" id="PF17757">
    <property type="entry name" value="UvrB_inter"/>
    <property type="match status" value="1"/>
</dbReference>
<dbReference type="GO" id="GO:0009432">
    <property type="term" value="P:SOS response"/>
    <property type="evidence" value="ECO:0007669"/>
    <property type="project" value="UniProtKB-UniRule"/>
</dbReference>
<evidence type="ECO:0000256" key="5">
    <source>
        <dbReference type="ARBA" id="ARBA00022763"/>
    </source>
</evidence>
<evidence type="ECO:0000313" key="17">
    <source>
        <dbReference type="EMBL" id="AFP78728.1"/>
    </source>
</evidence>
<dbReference type="Gene3D" id="4.10.860.10">
    <property type="entry name" value="UVR domain"/>
    <property type="match status" value="1"/>
</dbReference>
<comment type="similarity">
    <text evidence="2 12 13">Belongs to the UvrB family.</text>
</comment>
<keyword evidence="3 12" id="KW-0963">Cytoplasm</keyword>
<feature type="domain" description="Helicase ATP-binding" evidence="15">
    <location>
        <begin position="64"/>
        <end position="199"/>
    </location>
</feature>
<dbReference type="KEGG" id="mgw:HFMG01WIA_0278"/>
<dbReference type="GO" id="GO:0016887">
    <property type="term" value="F:ATP hydrolysis activity"/>
    <property type="evidence" value="ECO:0007669"/>
    <property type="project" value="InterPro"/>
</dbReference>
<keyword evidence="7 12" id="KW-0067">ATP-binding</keyword>
<feature type="domain" description="UVR" evidence="14">
    <location>
        <begin position="659"/>
        <end position="694"/>
    </location>
</feature>
<comment type="function">
    <text evidence="12">The UvrABC repair system catalyzes the recognition and processing of DNA lesions. A damage recognition complex composed of 2 UvrA and 2 UvrB subunits scans DNA for abnormalities. Upon binding of the UvrA(2)B(2) complex to a putative damaged site, the DNA wraps around one UvrB monomer. DNA wrap is dependent on ATP binding by UvrB and probably causes local melting of the DNA helix, facilitating insertion of UvrB beta-hairpin between the DNA strands. Then UvrB probes one DNA strand for the presence of a lesion. If a lesion is found the UvrA subunits dissociate and the UvrB-DNA preincision complex is formed. This complex is subsequently bound by UvrC and the second UvrB is released. If no lesion is found, the DNA wraps around the other UvrB subunit that will check the other stand for damage.</text>
</comment>
<evidence type="ECO:0000256" key="1">
    <source>
        <dbReference type="ARBA" id="ARBA00004496"/>
    </source>
</evidence>
<dbReference type="Pfam" id="PF02151">
    <property type="entry name" value="UVR"/>
    <property type="match status" value="1"/>
</dbReference>
<evidence type="ECO:0000256" key="12">
    <source>
        <dbReference type="HAMAP-Rule" id="MF_00204"/>
    </source>
</evidence>
<dbReference type="InterPro" id="IPR036876">
    <property type="entry name" value="UVR_dom_sf"/>
</dbReference>
<dbReference type="InterPro" id="IPR024759">
    <property type="entry name" value="UvrB_YAD/RRR_dom"/>
</dbReference>
<dbReference type="NCBIfam" id="TIGR00631">
    <property type="entry name" value="uvrb"/>
    <property type="match status" value="1"/>
</dbReference>
<gene>
    <name evidence="12 17" type="primary">uvrB</name>
    <name evidence="17" type="ORF">HFMG01WIA_0278</name>
</gene>
<dbReference type="Pfam" id="PF12344">
    <property type="entry name" value="UvrB"/>
    <property type="match status" value="1"/>
</dbReference>
<evidence type="ECO:0000256" key="3">
    <source>
        <dbReference type="ARBA" id="ARBA00022490"/>
    </source>
</evidence>
<name>J3VGL3_MYCGL</name>
<dbReference type="SMART" id="SM00487">
    <property type="entry name" value="DEXDc"/>
    <property type="match status" value="1"/>
</dbReference>
<comment type="subcellular location">
    <subcellularLocation>
        <location evidence="1 12 13">Cytoplasm</location>
    </subcellularLocation>
</comment>
<evidence type="ECO:0000256" key="7">
    <source>
        <dbReference type="ARBA" id="ARBA00022840"/>
    </source>
</evidence>
<dbReference type="PROSITE" id="PS51194">
    <property type="entry name" value="HELICASE_CTER"/>
    <property type="match status" value="1"/>
</dbReference>
<sequence>MKFQISSRIRSNVYLSDIIYYYFIMNLPSDESDKNQYMAEKKFKLVSKNKPAGHQPEAIKKLVDGINKNKKYQTLLGATGTGKTFTIANVIEKTQKKTLILAHNKTLAAQLYLEFKELFPNNAVEYFVSYFDFYQPEAYIPRTDMYIEKSSVTNDEIEMLRLASLNSLSTRNDVIVVASVACIYPAANPEDFDIYRIILKVGNTLKLSDLKENLIRLNYARSPECNEPGTFRIKGDVVDIFPGYVNDHIIRLSFFGDELEEIRKIHPTDSSVIEKYTSYVLGPANEYILNFERKDTAIKRIQEELMFRVQEFKNQQKLVEAQRLQQRTEYDIDAIKEFGFCNGIENYAFHLELREKGSTPWTLFDFFGDDWLMVIDESHISVPQVKGMFNTDKSRKTTLVEYGFRLPSALENRPLNYDEFSNKSDQVIFVSATPNDEEIKLSNNEIIEQIVRPTGLLDPTVEIRPRLDQINDLMNELKKQKDKNERTFITVTTIKMAEDLTEYLKERNFKCAYIHNELKTLERSLILNDLRRGKYDCVVGINLLREGLDIPEVSLVCIFDADKPGYFRSDKALIQTIGRAARNQNGRVIMYADEMTKAMKIAVDETNRRRKIQEEFNKDHKITPKTIIKPIYDDLKNKASHKQIEEVMRKTKAKGDKFIKMIEDLRNEMLEAAKNQNYEHAASLRDLIIELETQQLSK</sequence>
<evidence type="ECO:0000256" key="11">
    <source>
        <dbReference type="ARBA" id="ARBA00029504"/>
    </source>
</evidence>
<dbReference type="InterPro" id="IPR006935">
    <property type="entry name" value="Helicase/UvrB_N"/>
</dbReference>
<feature type="domain" description="Helicase C-terminal" evidence="16">
    <location>
        <begin position="469"/>
        <end position="631"/>
    </location>
</feature>
<evidence type="ECO:0000256" key="6">
    <source>
        <dbReference type="ARBA" id="ARBA00022769"/>
    </source>
</evidence>
<dbReference type="GO" id="GO:0005524">
    <property type="term" value="F:ATP binding"/>
    <property type="evidence" value="ECO:0007669"/>
    <property type="project" value="UniProtKB-UniRule"/>
</dbReference>
<evidence type="ECO:0000256" key="8">
    <source>
        <dbReference type="ARBA" id="ARBA00022881"/>
    </source>
</evidence>
<dbReference type="InterPro" id="IPR001650">
    <property type="entry name" value="Helicase_C-like"/>
</dbReference>
<evidence type="ECO:0000256" key="2">
    <source>
        <dbReference type="ARBA" id="ARBA00008533"/>
    </source>
</evidence>
<dbReference type="PATRIC" id="fig|1159201.4.peg.81"/>
<dbReference type="SUPFAM" id="SSF52540">
    <property type="entry name" value="P-loop containing nucleoside triphosphate hydrolases"/>
    <property type="match status" value="2"/>
</dbReference>
<comment type="subunit">
    <text evidence="10 12 13">Forms a heterotetramer with UvrA during the search for lesions. Interacts with UvrC in an incision complex.</text>
</comment>